<proteinExistence type="predicted"/>
<dbReference type="EMBL" id="KK583964">
    <property type="protein sequence ID" value="KDO16715.1"/>
    <property type="molecule type" value="Genomic_DNA"/>
</dbReference>
<protein>
    <submittedName>
        <fullName evidence="1">Uncharacterized protein</fullName>
    </submittedName>
</protein>
<organism evidence="1 2">
    <name type="scientific">Saprolegnia parasitica (strain CBS 223.65)</name>
    <dbReference type="NCBI Taxonomy" id="695850"/>
    <lineage>
        <taxon>Eukaryota</taxon>
        <taxon>Sar</taxon>
        <taxon>Stramenopiles</taxon>
        <taxon>Oomycota</taxon>
        <taxon>Saprolegniomycetes</taxon>
        <taxon>Saprolegniales</taxon>
        <taxon>Saprolegniaceae</taxon>
        <taxon>Saprolegnia</taxon>
    </lineage>
</organism>
<name>A0A067BJ18_SAPPC</name>
<dbReference type="GeneID" id="24139319"/>
<dbReference type="KEGG" id="spar:SPRG_17789"/>
<dbReference type="AlphaFoldDB" id="A0A067BJ18"/>
<evidence type="ECO:0000313" key="1">
    <source>
        <dbReference type="EMBL" id="KDO16715.1"/>
    </source>
</evidence>
<gene>
    <name evidence="1" type="ORF">SPRG_17789</name>
</gene>
<keyword evidence="2" id="KW-1185">Reference proteome</keyword>
<dbReference type="VEuPathDB" id="FungiDB:SPRG_17789"/>
<dbReference type="RefSeq" id="XP_012212576.1">
    <property type="nucleotide sequence ID" value="XM_012357186.1"/>
</dbReference>
<sequence length="530" mass="58059">MDEAYQLLTVRVGRADEASGADMVPSFLRLTLELLSRLKLETSPRFWLQSITSATSIDNMSLALQVYDAMRAKCIKPRPDAAHVLLEYLHPRNGATDASSSFVRIYKDVVEARATSPAIFLLALDAAAYMQDAALVKTILHDVDAADVAMGHGLLNAALRALASTNNDGTHAQVATELTARMIAAEIKPTHATLSAIVRLHAHSLNDLHTPLTALAPAFSMPTHPTVTDPASHVACLGLVHWIRYENGGRAASDVLTALLASPTWHVDAVVRDRVVHALVLAHEFELAAHWMLTDAPLRHDVYASWFSTAFSANAPLTSAVDVFKAWQATGSVTLHDFGDVIYYLCQRQDLTSALDVFELLHEPPTEKICVALMKALHSEQTRASIDSSFKDFFRLAVARGDAKAPAFHSALNLAVTSADEGFVREILEAMVLSYTVDDTPTWRLDQAAYNKALYACATHPNLHALGLRVFEHMHQCVDATSFSRPMDNLSLLFRHRVEINELTMMACAKMAKSFPASSATLKLLADFKE</sequence>
<reference evidence="1 2" key="1">
    <citation type="journal article" date="2013" name="PLoS Genet.">
        <title>Distinctive expansion of potential virulence genes in the genome of the oomycete fish pathogen Saprolegnia parasitica.</title>
        <authorList>
            <person name="Jiang R.H."/>
            <person name="de Bruijn I."/>
            <person name="Haas B.J."/>
            <person name="Belmonte R."/>
            <person name="Lobach L."/>
            <person name="Christie J."/>
            <person name="van den Ackerveken G."/>
            <person name="Bottin A."/>
            <person name="Bulone V."/>
            <person name="Diaz-Moreno S.M."/>
            <person name="Dumas B."/>
            <person name="Fan L."/>
            <person name="Gaulin E."/>
            <person name="Govers F."/>
            <person name="Grenville-Briggs L.J."/>
            <person name="Horner N.R."/>
            <person name="Levin J.Z."/>
            <person name="Mammella M."/>
            <person name="Meijer H.J."/>
            <person name="Morris P."/>
            <person name="Nusbaum C."/>
            <person name="Oome S."/>
            <person name="Phillips A.J."/>
            <person name="van Rooyen D."/>
            <person name="Rzeszutek E."/>
            <person name="Saraiva M."/>
            <person name="Secombes C.J."/>
            <person name="Seidl M.F."/>
            <person name="Snel B."/>
            <person name="Stassen J.H."/>
            <person name="Sykes S."/>
            <person name="Tripathy S."/>
            <person name="van den Berg H."/>
            <person name="Vega-Arreguin J.C."/>
            <person name="Wawra S."/>
            <person name="Young S.K."/>
            <person name="Zeng Q."/>
            <person name="Dieguez-Uribeondo J."/>
            <person name="Russ C."/>
            <person name="Tyler B.M."/>
            <person name="van West P."/>
        </authorList>
    </citation>
    <scope>NUCLEOTIDE SEQUENCE [LARGE SCALE GENOMIC DNA]</scope>
    <source>
        <strain evidence="1 2">CBS 223.65</strain>
    </source>
</reference>
<dbReference type="Gene3D" id="1.25.40.10">
    <property type="entry name" value="Tetratricopeptide repeat domain"/>
    <property type="match status" value="1"/>
</dbReference>
<dbReference type="Proteomes" id="UP000030745">
    <property type="component" value="Unassembled WGS sequence"/>
</dbReference>
<evidence type="ECO:0000313" key="2">
    <source>
        <dbReference type="Proteomes" id="UP000030745"/>
    </source>
</evidence>
<dbReference type="InterPro" id="IPR011990">
    <property type="entry name" value="TPR-like_helical_dom_sf"/>
</dbReference>
<dbReference type="STRING" id="695850.A0A067BJ18"/>
<accession>A0A067BJ18</accession>